<reference evidence="12 13" key="1">
    <citation type="submission" date="2016-11" db="EMBL/GenBank/DDBJ databases">
        <authorList>
            <person name="Jaros S."/>
            <person name="Januszkiewicz K."/>
            <person name="Wedrychowicz H."/>
        </authorList>
    </citation>
    <scope>NUCLEOTIDE SEQUENCE [LARGE SCALE GENOMIC DNA]</scope>
</reference>
<evidence type="ECO:0000256" key="8">
    <source>
        <dbReference type="ARBA" id="ARBA00022884"/>
    </source>
</evidence>
<accession>A0A2X0MQ68</accession>
<gene>
    <name evidence="12" type="primary">BQ5605_C023g09731</name>
    <name evidence="12" type="ORF">BQ5605_C023G09731</name>
</gene>
<dbReference type="Gene3D" id="3.30.470.30">
    <property type="entry name" value="DNA ligase/mRNA capping enzyme"/>
    <property type="match status" value="1"/>
</dbReference>
<keyword evidence="13" id="KW-1185">Reference proteome</keyword>
<dbReference type="GO" id="GO:0003723">
    <property type="term" value="F:RNA binding"/>
    <property type="evidence" value="ECO:0007669"/>
    <property type="project" value="UniProtKB-KW"/>
</dbReference>
<keyword evidence="6" id="KW-0813">Transport</keyword>
<dbReference type="PANTHER" id="PTHR13403:SF6">
    <property type="entry name" value="SNURPORTIN-1"/>
    <property type="match status" value="1"/>
</dbReference>
<dbReference type="STRING" id="796604.A0A2X0MQ68"/>
<evidence type="ECO:0000259" key="11">
    <source>
        <dbReference type="Pfam" id="PF21974"/>
    </source>
</evidence>
<dbReference type="GO" id="GO:0005737">
    <property type="term" value="C:cytoplasm"/>
    <property type="evidence" value="ECO:0007669"/>
    <property type="project" value="UniProtKB-SubCell"/>
</dbReference>
<evidence type="ECO:0000256" key="1">
    <source>
        <dbReference type="ARBA" id="ARBA00003975"/>
    </source>
</evidence>
<dbReference type="EMBL" id="FQNC01000085">
    <property type="protein sequence ID" value="SGZ24551.1"/>
    <property type="molecule type" value="Genomic_DNA"/>
</dbReference>
<dbReference type="GO" id="GO:0005634">
    <property type="term" value="C:nucleus"/>
    <property type="evidence" value="ECO:0007669"/>
    <property type="project" value="UniProtKB-SubCell"/>
</dbReference>
<feature type="domain" description="Snurportin-1 m3G cap-binding" evidence="11">
    <location>
        <begin position="184"/>
        <end position="367"/>
    </location>
</feature>
<dbReference type="InterPro" id="IPR047857">
    <property type="entry name" value="Snurportin1_C"/>
</dbReference>
<evidence type="ECO:0000256" key="3">
    <source>
        <dbReference type="ARBA" id="ARBA00004496"/>
    </source>
</evidence>
<evidence type="ECO:0000256" key="6">
    <source>
        <dbReference type="ARBA" id="ARBA00022448"/>
    </source>
</evidence>
<organism evidence="12 13">
    <name type="scientific">Microbotryum silenes-dioicae</name>
    <dbReference type="NCBI Taxonomy" id="796604"/>
    <lineage>
        <taxon>Eukaryota</taxon>
        <taxon>Fungi</taxon>
        <taxon>Dikarya</taxon>
        <taxon>Basidiomycota</taxon>
        <taxon>Pucciniomycotina</taxon>
        <taxon>Microbotryomycetes</taxon>
        <taxon>Microbotryales</taxon>
        <taxon>Microbotryaceae</taxon>
        <taxon>Microbotryum</taxon>
    </lineage>
</organism>
<dbReference type="GO" id="GO:0061015">
    <property type="term" value="P:snRNA import into nucleus"/>
    <property type="evidence" value="ECO:0007669"/>
    <property type="project" value="InterPro"/>
</dbReference>
<dbReference type="PANTHER" id="PTHR13403">
    <property type="entry name" value="SNURPORTIN1 RNUT1 PROTEIN RNA, U TRANSPORTER 1"/>
    <property type="match status" value="1"/>
</dbReference>
<evidence type="ECO:0000256" key="7">
    <source>
        <dbReference type="ARBA" id="ARBA00022490"/>
    </source>
</evidence>
<evidence type="ECO:0000256" key="10">
    <source>
        <dbReference type="SAM" id="MobiDB-lite"/>
    </source>
</evidence>
<comment type="similarity">
    <text evidence="4">Belongs to the snurportin family.</text>
</comment>
<dbReference type="InterPro" id="IPR017336">
    <property type="entry name" value="Snurportin-1"/>
</dbReference>
<sequence length="417" mass="46568">MDPSSRSASRSPPLFRHLVHVHAPPSGVLTPAASHERRRKEALELQKQVSTFRRCPGVLNVHRRTHAFERARRSHLYNDPIDLDSVEQLSLGSATTDAQYEDASEDGSEPEGEMMAIVAESDSSADGPSPTSASTPSSTRRPKLQQNRRRRRSTKQVYKPWASNLLTHAETLDLEHGLPEAFWTGAWSLKLCPVGKRCLCATIHLANGSNAILYSRVSGHLLIQHAANLLRSRTLSRIYVPALPPDCFLDTIYDSTTNTLWVLDLIKWTGVYYVDHEHVFRKWFLQSRLSELEPAITGNPNSTQLLPVPTLDAPLLTPSALAYWLVTAFSTTWSTLDRAPCSKWDGVLFYLDDARYESGATPLVGWVPATIETKAKAERMGKGESMAIESDEKPTGIQTLMKWVQKAQVVEEEMTVE</sequence>
<keyword evidence="8" id="KW-0694">RNA-binding</keyword>
<evidence type="ECO:0000256" key="2">
    <source>
        <dbReference type="ARBA" id="ARBA00004123"/>
    </source>
</evidence>
<comment type="function">
    <text evidence="1">Functions as an U snRNP-specific nuclear import adapter. Involved in the trimethylguanosine (m3G)-cap-dependent nuclear import of U snRNPs. Binds specifically to the terminal m3G-cap U snRNAs.</text>
</comment>
<feature type="compositionally biased region" description="Basic residues" evidence="10">
    <location>
        <begin position="140"/>
        <end position="154"/>
    </location>
</feature>
<dbReference type="AlphaFoldDB" id="A0A2X0MQ68"/>
<feature type="compositionally biased region" description="Acidic residues" evidence="10">
    <location>
        <begin position="99"/>
        <end position="111"/>
    </location>
</feature>
<keyword evidence="9" id="KW-0539">Nucleus</keyword>
<feature type="region of interest" description="Disordered" evidence="10">
    <location>
        <begin position="121"/>
        <end position="157"/>
    </location>
</feature>
<feature type="compositionally biased region" description="Low complexity" evidence="10">
    <location>
        <begin position="121"/>
        <end position="139"/>
    </location>
</feature>
<name>A0A2X0MQ68_9BASI</name>
<dbReference type="SUPFAM" id="SSF56091">
    <property type="entry name" value="DNA ligase/mRNA capping enzyme, catalytic domain"/>
    <property type="match status" value="1"/>
</dbReference>
<evidence type="ECO:0000256" key="4">
    <source>
        <dbReference type="ARBA" id="ARBA00007540"/>
    </source>
</evidence>
<keyword evidence="7" id="KW-0963">Cytoplasm</keyword>
<feature type="region of interest" description="Disordered" evidence="10">
    <location>
        <begin position="92"/>
        <end position="111"/>
    </location>
</feature>
<evidence type="ECO:0000256" key="9">
    <source>
        <dbReference type="ARBA" id="ARBA00023242"/>
    </source>
</evidence>
<evidence type="ECO:0000256" key="5">
    <source>
        <dbReference type="ARBA" id="ARBA00016034"/>
    </source>
</evidence>
<dbReference type="Proteomes" id="UP000249464">
    <property type="component" value="Unassembled WGS sequence"/>
</dbReference>
<evidence type="ECO:0000313" key="13">
    <source>
        <dbReference type="Proteomes" id="UP000249464"/>
    </source>
</evidence>
<comment type="subcellular location">
    <subcellularLocation>
        <location evidence="3">Cytoplasm</location>
    </subcellularLocation>
    <subcellularLocation>
        <location evidence="2">Nucleus</location>
    </subcellularLocation>
</comment>
<protein>
    <recommendedName>
        <fullName evidence="5">Snurportin-1</fullName>
    </recommendedName>
</protein>
<proteinExistence type="inferred from homology"/>
<dbReference type="Pfam" id="PF21974">
    <property type="entry name" value="SPN1_m3Gcap_bd"/>
    <property type="match status" value="1"/>
</dbReference>
<evidence type="ECO:0000313" key="12">
    <source>
        <dbReference type="EMBL" id="SGZ24551.1"/>
    </source>
</evidence>